<keyword evidence="7" id="KW-1185">Reference proteome</keyword>
<proteinExistence type="predicted"/>
<keyword evidence="4" id="KW-0067">ATP-binding</keyword>
<dbReference type="Gene3D" id="3.40.50.300">
    <property type="entry name" value="P-loop containing nucleotide triphosphate hydrolases"/>
    <property type="match status" value="2"/>
</dbReference>
<dbReference type="GO" id="GO:0043139">
    <property type="term" value="F:5'-3' DNA helicase activity"/>
    <property type="evidence" value="ECO:0007669"/>
    <property type="project" value="TreeGrafter"/>
</dbReference>
<evidence type="ECO:0000313" key="6">
    <source>
        <dbReference type="EMBL" id="RGK56267.1"/>
    </source>
</evidence>
<keyword evidence="3" id="KW-0347">Helicase</keyword>
<dbReference type="Proteomes" id="UP000260862">
    <property type="component" value="Unassembled WGS sequence"/>
</dbReference>
<reference evidence="6 7" key="1">
    <citation type="submission" date="2018-08" db="EMBL/GenBank/DDBJ databases">
        <title>A genome reference for cultivated species of the human gut microbiota.</title>
        <authorList>
            <person name="Zou Y."/>
            <person name="Xue W."/>
            <person name="Luo G."/>
        </authorList>
    </citation>
    <scope>NUCLEOTIDE SEQUENCE [LARGE SCALE GENOMIC DNA]</scope>
    <source>
        <strain evidence="6 7">TF10-3AC</strain>
    </source>
</reference>
<dbReference type="Pfam" id="PF13087">
    <property type="entry name" value="AAA_12"/>
    <property type="match status" value="1"/>
</dbReference>
<dbReference type="Pfam" id="PF13091">
    <property type="entry name" value="PLDc_2"/>
    <property type="match status" value="1"/>
</dbReference>
<protein>
    <recommendedName>
        <fullName evidence="5">PLD phosphodiesterase domain-containing protein</fullName>
    </recommendedName>
</protein>
<dbReference type="PROSITE" id="PS50035">
    <property type="entry name" value="PLD"/>
    <property type="match status" value="1"/>
</dbReference>
<dbReference type="EMBL" id="QSQT01000011">
    <property type="protein sequence ID" value="RGK56267.1"/>
    <property type="molecule type" value="Genomic_DNA"/>
</dbReference>
<name>A0A3E4N2R9_9BACT</name>
<dbReference type="SUPFAM" id="SSF52540">
    <property type="entry name" value="P-loop containing nucleoside triphosphate hydrolases"/>
    <property type="match status" value="1"/>
</dbReference>
<evidence type="ECO:0000259" key="5">
    <source>
        <dbReference type="PROSITE" id="PS50035"/>
    </source>
</evidence>
<feature type="domain" description="PLD phosphodiesterase" evidence="5">
    <location>
        <begin position="987"/>
        <end position="1014"/>
    </location>
</feature>
<dbReference type="PANTHER" id="PTHR43788:SF8">
    <property type="entry name" value="DNA-BINDING PROTEIN SMUBP-2"/>
    <property type="match status" value="1"/>
</dbReference>
<dbReference type="RefSeq" id="WP_117672118.1">
    <property type="nucleotide sequence ID" value="NZ_CABOGR010000011.1"/>
</dbReference>
<dbReference type="InterPro" id="IPR047187">
    <property type="entry name" value="SF1_C_Upf1"/>
</dbReference>
<accession>A0A3E4N2R9</accession>
<dbReference type="InterPro" id="IPR041679">
    <property type="entry name" value="DNA2/NAM7-like_C"/>
</dbReference>
<evidence type="ECO:0000256" key="1">
    <source>
        <dbReference type="ARBA" id="ARBA00022741"/>
    </source>
</evidence>
<dbReference type="InterPro" id="IPR050534">
    <property type="entry name" value="Coronavir_polyprotein_1ab"/>
</dbReference>
<dbReference type="CDD" id="cd18808">
    <property type="entry name" value="SF1_C_Upf1"/>
    <property type="match status" value="1"/>
</dbReference>
<organism evidence="6 7">
    <name type="scientific">Phocaeicola plebeius</name>
    <dbReference type="NCBI Taxonomy" id="310297"/>
    <lineage>
        <taxon>Bacteria</taxon>
        <taxon>Pseudomonadati</taxon>
        <taxon>Bacteroidota</taxon>
        <taxon>Bacteroidia</taxon>
        <taxon>Bacteroidales</taxon>
        <taxon>Bacteroidaceae</taxon>
        <taxon>Phocaeicola</taxon>
    </lineage>
</organism>
<keyword evidence="2" id="KW-0378">Hydrolase</keyword>
<evidence type="ECO:0000313" key="7">
    <source>
        <dbReference type="Proteomes" id="UP000260862"/>
    </source>
</evidence>
<sequence length="1156" mass="132737">MNKKLLKYWKNCLLDAEWSNSMFYKEPRVTLVFEDRMPESIPEEDIELLFPDEREDGKKCKVRIAPCVLLPEYENGKPIGKTFSEYPFFITAALGPDGSLQLPENPMDRVPMFVRKFLSPNAKDDRTLASLDEVDSLLSAFKTDVATEEEYWEACEALFRKATGMTFAEMNYPNQPEMVITKAPVTGMAQNILRLYDKLLECKEDLPLLECLTRCECEPLLPMPARREIYANKQHLAQMSSDFPLSVSQRETLAMYTHPRGSRIFAVNGPPGTGKTTFLQTVIANRLVHSVLTDGEPELIVASSVNNQAITNILKDFEMEAVETDAAEVRLAARWLPDLDTLGLYLSGKKELTERYAMMLNNSGKGFPEAYDNPERVDEYRAYYLELFNRYFRTSCKDETECQYYLREQMALLKVWIETGMEAAAQKESDTVNEGKNLLVRMMQHFRKTSSAYEETMARWEENDDFRARYTRLTEGEEYRNLPCMEDMAVRLDISYRYQMFWYAIHCREAEFIRRLSRCTGNLNRQDHAVYLERLRRLACVMPVFISTFHSLPRYMTYINEDNLSIPLYNTIDLLIVDESGQVSPELAVPSFSLARQAILVGDIEQIEPIWPVTGQYSFINLRRSGVVTSSKAPLYAFLTEHGFLSSSGSLMKMARKSGSYLVDGERGAFLREHRRCLDSIIAYCNDYVYHGRLLPLKGDRPKYAALPSKGYVHVNGYSQKGKTGSRFNEAEAAAIVKWLSREKRKLEEAYGKPISQVAAIVTPFKAQERLLRKLLSGLPDAADFVTMTVGTVHSLQGAQYPLVIFSPVNSPDDTSYFMEAGGKYNMLNVAVSRAQYHFLVFGHMNIFHPDRDTPSGNLAKWLFDSQQSEISSHFLYQDEEPLLSQSLDVPRQSAAVCRLSTLEAHTDILRQALQTARRKVVIVSPFLSIRALESDHLLPLIQEAVERGVEVVVYTDHYLDKKNGLWKEESLQARRALVEHHVSLRVLKGIHNKTLVVDDRLLVEGSFNWLSARRNKDDARHECSILVQAPAAAACIDQLMQELEAIDREALFYCPPKQKILCADFFCQPLYHNYWNSVLTHLRERASRLNFPEDSNPEPLQEIRKKYPRHRAAWTDEEVQLVWELMNYTNDLRVFTDCLQRSERSIRYKVEGTAP</sequence>
<dbReference type="InterPro" id="IPR025202">
    <property type="entry name" value="PLD-like_dom"/>
</dbReference>
<dbReference type="PANTHER" id="PTHR43788">
    <property type="entry name" value="DNA2/NAM7 HELICASE FAMILY MEMBER"/>
    <property type="match status" value="1"/>
</dbReference>
<comment type="caution">
    <text evidence="6">The sequence shown here is derived from an EMBL/GenBank/DDBJ whole genome shotgun (WGS) entry which is preliminary data.</text>
</comment>
<evidence type="ECO:0000256" key="3">
    <source>
        <dbReference type="ARBA" id="ARBA00022806"/>
    </source>
</evidence>
<dbReference type="AlphaFoldDB" id="A0A3E4N2R9"/>
<dbReference type="GO" id="GO:0005524">
    <property type="term" value="F:ATP binding"/>
    <property type="evidence" value="ECO:0007669"/>
    <property type="project" value="UniProtKB-KW"/>
</dbReference>
<gene>
    <name evidence="6" type="ORF">DXD04_07065</name>
</gene>
<evidence type="ECO:0000256" key="4">
    <source>
        <dbReference type="ARBA" id="ARBA00022840"/>
    </source>
</evidence>
<dbReference type="GO" id="GO:0006793">
    <property type="term" value="P:phosphorus metabolic process"/>
    <property type="evidence" value="ECO:0007669"/>
    <property type="project" value="UniProtKB-ARBA"/>
</dbReference>
<dbReference type="Gene3D" id="3.30.870.10">
    <property type="entry name" value="Endonuclease Chain A"/>
    <property type="match status" value="1"/>
</dbReference>
<dbReference type="InterPro" id="IPR027417">
    <property type="entry name" value="P-loop_NTPase"/>
</dbReference>
<dbReference type="GO" id="GO:0016787">
    <property type="term" value="F:hydrolase activity"/>
    <property type="evidence" value="ECO:0007669"/>
    <property type="project" value="UniProtKB-KW"/>
</dbReference>
<keyword evidence="1" id="KW-0547">Nucleotide-binding</keyword>
<evidence type="ECO:0000256" key="2">
    <source>
        <dbReference type="ARBA" id="ARBA00022801"/>
    </source>
</evidence>
<dbReference type="SUPFAM" id="SSF56024">
    <property type="entry name" value="Phospholipase D/nuclease"/>
    <property type="match status" value="1"/>
</dbReference>
<dbReference type="InterPro" id="IPR001736">
    <property type="entry name" value="PLipase_D/transphosphatidylase"/>
</dbReference>